<evidence type="ECO:0000256" key="1">
    <source>
        <dbReference type="SAM" id="Phobius"/>
    </source>
</evidence>
<gene>
    <name evidence="2" type="ORF">D0911_03275</name>
</gene>
<keyword evidence="1" id="KW-0472">Membrane</keyword>
<keyword evidence="1" id="KW-1133">Transmembrane helix</keyword>
<comment type="caution">
    <text evidence="2">The sequence shown here is derived from an EMBL/GenBank/DDBJ whole genome shotgun (WGS) entry which is preliminary data.</text>
</comment>
<dbReference type="Proteomes" id="UP000274695">
    <property type="component" value="Unassembled WGS sequence"/>
</dbReference>
<proteinExistence type="predicted"/>
<keyword evidence="3" id="KW-1185">Reference proteome</keyword>
<dbReference type="RefSeq" id="WP_123181470.1">
    <property type="nucleotide sequence ID" value="NZ_RHGB01000002.1"/>
</dbReference>
<feature type="transmembrane region" description="Helical" evidence="1">
    <location>
        <begin position="86"/>
        <end position="106"/>
    </location>
</feature>
<reference evidence="2 3" key="1">
    <citation type="submission" date="2018-10" db="EMBL/GenBank/DDBJ databases">
        <title>Draft genome sequence of Zhongshania sp. DSW25-10.</title>
        <authorList>
            <person name="Oh J."/>
        </authorList>
    </citation>
    <scope>NUCLEOTIDE SEQUENCE [LARGE SCALE GENOMIC DNA]</scope>
    <source>
        <strain evidence="2 3">DSW25-10</strain>
    </source>
</reference>
<evidence type="ECO:0000313" key="3">
    <source>
        <dbReference type="Proteomes" id="UP000274695"/>
    </source>
</evidence>
<protein>
    <recommendedName>
        <fullName evidence="4">Transmembrane protein</fullName>
    </recommendedName>
</protein>
<accession>A0ABX9W8K4</accession>
<dbReference type="EMBL" id="RHGB01000002">
    <property type="protein sequence ID" value="RNL67258.1"/>
    <property type="molecule type" value="Genomic_DNA"/>
</dbReference>
<keyword evidence="1" id="KW-0812">Transmembrane</keyword>
<name>A0ABX9W8K4_9GAMM</name>
<evidence type="ECO:0008006" key="4">
    <source>
        <dbReference type="Google" id="ProtNLM"/>
    </source>
</evidence>
<feature type="transmembrane region" description="Helical" evidence="1">
    <location>
        <begin position="40"/>
        <end position="65"/>
    </location>
</feature>
<evidence type="ECO:0000313" key="2">
    <source>
        <dbReference type="EMBL" id="RNL67258.1"/>
    </source>
</evidence>
<sequence>MNIKTWLPKLSKQTKSDTLIFMLLNIGAGLLWASDIALDMVFFVSIILMIPMLYYGVRAIGGIGADWDAVLRVKFNNHILYRLARLLIVLAFGLVAFIVNILVSAFNTRSSSSDSSYSYTGNGSTSSYGSLGEDDANVDTQIAKYHPYDKV</sequence>
<feature type="transmembrane region" description="Helical" evidence="1">
    <location>
        <begin position="18"/>
        <end position="34"/>
    </location>
</feature>
<organism evidence="2 3">
    <name type="scientific">Zhongshania marina</name>
    <dbReference type="NCBI Taxonomy" id="2304603"/>
    <lineage>
        <taxon>Bacteria</taxon>
        <taxon>Pseudomonadati</taxon>
        <taxon>Pseudomonadota</taxon>
        <taxon>Gammaproteobacteria</taxon>
        <taxon>Cellvibrionales</taxon>
        <taxon>Spongiibacteraceae</taxon>
        <taxon>Zhongshania</taxon>
    </lineage>
</organism>